<accession>A0A7J7L1G8</accession>
<proteinExistence type="predicted"/>
<dbReference type="PANTHER" id="PTHR22889">
    <property type="entry name" value="WD REPEAT-CONTAINING PROTEIN 89"/>
    <property type="match status" value="1"/>
</dbReference>
<dbReference type="EMBL" id="JACGCM010002704">
    <property type="protein sequence ID" value="KAF6136419.1"/>
    <property type="molecule type" value="Genomic_DNA"/>
</dbReference>
<sequence>MQIVFWDWRNRKEMARLEESHTDDVIQVCVFDDVIQVKFAPGHQNQLISSSVDGLMCIFNTDGDINDDDHLESVMNVGTSIGKFGFFGDLNKKLWCLTHIETLSIWDWKDGRNEINFQEARTLASDSWNLDHNNARIFQLGNDVSQLKQGDLSLLTYNAKLRAVWEEMDHYQSATKWDTVADSEKYAKLIEKNRIFQFLQGLNSEFEFARVQLLGHYTLSSLDELYSFMLFDESRRTSLPALVSMSDRSAMVVQIPCTTSTPVSQSSQPDRWNFSQSQPRRRDLRCEHCGRWGHVHQLVDHFVDCNYSGADDRLWVIGGTNTGILGYFPVDYSGVSGRIGSPDAILKNGHTGIVRSVLPSSHISGGNSGIFAWTGGEDGRLCCWLSEKSSEIHSSWISSALVMKTLLPHRKIRHHPY</sequence>
<dbReference type="PANTHER" id="PTHR22889:SF0">
    <property type="entry name" value="WD REPEAT-CONTAINING PROTEIN 89"/>
    <property type="match status" value="1"/>
</dbReference>
<dbReference type="AlphaFoldDB" id="A0A7J7L1G8"/>
<keyword evidence="2" id="KW-0677">Repeat</keyword>
<evidence type="ECO:0000313" key="3">
    <source>
        <dbReference type="EMBL" id="KAF6136419.1"/>
    </source>
</evidence>
<dbReference type="InterPro" id="IPR039328">
    <property type="entry name" value="WDR89"/>
</dbReference>
<dbReference type="InterPro" id="IPR015943">
    <property type="entry name" value="WD40/YVTN_repeat-like_dom_sf"/>
</dbReference>
<evidence type="ECO:0000313" key="4">
    <source>
        <dbReference type="Proteomes" id="UP000541444"/>
    </source>
</evidence>
<dbReference type="Proteomes" id="UP000541444">
    <property type="component" value="Unassembled WGS sequence"/>
</dbReference>
<reference evidence="3 4" key="1">
    <citation type="journal article" date="2020" name="IScience">
        <title>Genome Sequencing of the Endangered Kingdonia uniflora (Circaeasteraceae, Ranunculales) Reveals Potential Mechanisms of Evolutionary Specialization.</title>
        <authorList>
            <person name="Sun Y."/>
            <person name="Deng T."/>
            <person name="Zhang A."/>
            <person name="Moore M.J."/>
            <person name="Landis J.B."/>
            <person name="Lin N."/>
            <person name="Zhang H."/>
            <person name="Zhang X."/>
            <person name="Huang J."/>
            <person name="Zhang X."/>
            <person name="Sun H."/>
            <person name="Wang H."/>
        </authorList>
    </citation>
    <scope>NUCLEOTIDE SEQUENCE [LARGE SCALE GENOMIC DNA]</scope>
    <source>
        <strain evidence="3">TB1705</strain>
        <tissue evidence="3">Leaf</tissue>
    </source>
</reference>
<dbReference type="InterPro" id="IPR036322">
    <property type="entry name" value="WD40_repeat_dom_sf"/>
</dbReference>
<name>A0A7J7L1G8_9MAGN</name>
<keyword evidence="1" id="KW-0853">WD repeat</keyword>
<organism evidence="3 4">
    <name type="scientific">Kingdonia uniflora</name>
    <dbReference type="NCBI Taxonomy" id="39325"/>
    <lineage>
        <taxon>Eukaryota</taxon>
        <taxon>Viridiplantae</taxon>
        <taxon>Streptophyta</taxon>
        <taxon>Embryophyta</taxon>
        <taxon>Tracheophyta</taxon>
        <taxon>Spermatophyta</taxon>
        <taxon>Magnoliopsida</taxon>
        <taxon>Ranunculales</taxon>
        <taxon>Circaeasteraceae</taxon>
        <taxon>Kingdonia</taxon>
    </lineage>
</organism>
<dbReference type="Gene3D" id="2.130.10.10">
    <property type="entry name" value="YVTN repeat-like/Quinoprotein amine dehydrogenase"/>
    <property type="match status" value="1"/>
</dbReference>
<gene>
    <name evidence="3" type="ORF">GIB67_019302</name>
</gene>
<protein>
    <submittedName>
        <fullName evidence="3">Uncharacterized protein</fullName>
    </submittedName>
</protein>
<keyword evidence="4" id="KW-1185">Reference proteome</keyword>
<dbReference type="SUPFAM" id="SSF50978">
    <property type="entry name" value="WD40 repeat-like"/>
    <property type="match status" value="1"/>
</dbReference>
<comment type="caution">
    <text evidence="3">The sequence shown here is derived from an EMBL/GenBank/DDBJ whole genome shotgun (WGS) entry which is preliminary data.</text>
</comment>
<evidence type="ECO:0000256" key="2">
    <source>
        <dbReference type="ARBA" id="ARBA00022737"/>
    </source>
</evidence>
<dbReference type="OrthoDB" id="25131at2759"/>
<evidence type="ECO:0000256" key="1">
    <source>
        <dbReference type="ARBA" id="ARBA00022574"/>
    </source>
</evidence>